<gene>
    <name evidence="2" type="ORF">MATL_G00012900</name>
</gene>
<evidence type="ECO:0000313" key="3">
    <source>
        <dbReference type="Proteomes" id="UP001046870"/>
    </source>
</evidence>
<dbReference type="Proteomes" id="UP001046870">
    <property type="component" value="Chromosome 1"/>
</dbReference>
<evidence type="ECO:0000256" key="1">
    <source>
        <dbReference type="SAM" id="MobiDB-lite"/>
    </source>
</evidence>
<organism evidence="2 3">
    <name type="scientific">Megalops atlanticus</name>
    <name type="common">Tarpon</name>
    <name type="synonym">Clupea gigantea</name>
    <dbReference type="NCBI Taxonomy" id="7932"/>
    <lineage>
        <taxon>Eukaryota</taxon>
        <taxon>Metazoa</taxon>
        <taxon>Chordata</taxon>
        <taxon>Craniata</taxon>
        <taxon>Vertebrata</taxon>
        <taxon>Euteleostomi</taxon>
        <taxon>Actinopterygii</taxon>
        <taxon>Neopterygii</taxon>
        <taxon>Teleostei</taxon>
        <taxon>Elopiformes</taxon>
        <taxon>Megalopidae</taxon>
        <taxon>Megalops</taxon>
    </lineage>
</organism>
<evidence type="ECO:0000313" key="2">
    <source>
        <dbReference type="EMBL" id="KAG7492294.1"/>
    </source>
</evidence>
<protein>
    <submittedName>
        <fullName evidence="2">Uncharacterized protein</fullName>
    </submittedName>
</protein>
<reference evidence="2" key="1">
    <citation type="submission" date="2021-01" db="EMBL/GenBank/DDBJ databases">
        <authorList>
            <person name="Zahm M."/>
            <person name="Roques C."/>
            <person name="Cabau C."/>
            <person name="Klopp C."/>
            <person name="Donnadieu C."/>
            <person name="Jouanno E."/>
            <person name="Lampietro C."/>
            <person name="Louis A."/>
            <person name="Herpin A."/>
            <person name="Echchiki A."/>
            <person name="Berthelot C."/>
            <person name="Parey E."/>
            <person name="Roest-Crollius H."/>
            <person name="Braasch I."/>
            <person name="Postlethwait J."/>
            <person name="Bobe J."/>
            <person name="Montfort J."/>
            <person name="Bouchez O."/>
            <person name="Begum T."/>
            <person name="Mejri S."/>
            <person name="Adams A."/>
            <person name="Chen W.-J."/>
            <person name="Guiguen Y."/>
        </authorList>
    </citation>
    <scope>NUCLEOTIDE SEQUENCE</scope>
    <source>
        <strain evidence="2">YG-15Mar2019-1</strain>
        <tissue evidence="2">Brain</tissue>
    </source>
</reference>
<sequence length="116" mass="12464">MVSAAGVPSGDSKNMEEKAEAKAVACDEESPTAEKVKQRKNLSIEAIRGFAHIRTAGTFHLFTAYYGSLEECAFPFARPRLAQPCPTASSQARPGHSFIPIPAHSSVPHFQPSLPV</sequence>
<name>A0A9D3TJU4_MEGAT</name>
<accession>A0A9D3TJU4</accession>
<dbReference type="EMBL" id="JAFDVH010000001">
    <property type="protein sequence ID" value="KAG7492294.1"/>
    <property type="molecule type" value="Genomic_DNA"/>
</dbReference>
<feature type="region of interest" description="Disordered" evidence="1">
    <location>
        <begin position="1"/>
        <end position="36"/>
    </location>
</feature>
<feature type="region of interest" description="Disordered" evidence="1">
    <location>
        <begin position="84"/>
        <end position="116"/>
    </location>
</feature>
<proteinExistence type="predicted"/>
<comment type="caution">
    <text evidence="2">The sequence shown here is derived from an EMBL/GenBank/DDBJ whole genome shotgun (WGS) entry which is preliminary data.</text>
</comment>
<dbReference type="AlphaFoldDB" id="A0A9D3TJU4"/>
<keyword evidence="3" id="KW-1185">Reference proteome</keyword>